<protein>
    <submittedName>
        <fullName evidence="2">Uncharacterized protein</fullName>
    </submittedName>
</protein>
<reference evidence="2 3" key="1">
    <citation type="submission" date="2018-12" db="EMBL/GenBank/DDBJ databases">
        <authorList>
            <person name="Li F."/>
        </authorList>
    </citation>
    <scope>NUCLEOTIDE SEQUENCE [LARGE SCALE GENOMIC DNA]</scope>
    <source>
        <strain evidence="2 3">EGI 6500705</strain>
    </source>
</reference>
<keyword evidence="3" id="KW-1185">Reference proteome</keyword>
<organism evidence="2 3">
    <name type="scientific">Labedella endophytica</name>
    <dbReference type="NCBI Taxonomy" id="1523160"/>
    <lineage>
        <taxon>Bacteria</taxon>
        <taxon>Bacillati</taxon>
        <taxon>Actinomycetota</taxon>
        <taxon>Actinomycetes</taxon>
        <taxon>Micrococcales</taxon>
        <taxon>Microbacteriaceae</taxon>
        <taxon>Labedella</taxon>
    </lineage>
</organism>
<dbReference type="OrthoDB" id="3268054at2"/>
<name>A0A3S0VID5_9MICO</name>
<feature type="transmembrane region" description="Helical" evidence="1">
    <location>
        <begin position="321"/>
        <end position="342"/>
    </location>
</feature>
<comment type="caution">
    <text evidence="2">The sequence shown here is derived from an EMBL/GenBank/DDBJ whole genome shotgun (WGS) entry which is preliminary data.</text>
</comment>
<keyword evidence="1" id="KW-0812">Transmembrane</keyword>
<dbReference type="Proteomes" id="UP000274909">
    <property type="component" value="Unassembled WGS sequence"/>
</dbReference>
<sequence length="467" mass="47119">MSGGLEGRYRRLLRAYPSAWRSENEEVVLGLLDVAEAEGRERPAPGERWVLATDGVAHRLDRRVSIVAAVTAFGAATAGAAAYLFAAVELASIGLGWLASALLLLIVPIGLVVSVSALLRSTHRVGPRSALAAILFGAPSSGAAFVAAVLWSVGFEAADAGRPTSEAENLLLLGCVVVAWVLGAATIWVLSRPLVGRGVLATVGGLAAAVVSTPIIGFALFSPLTGIVFAAGAVVLALVAGRTTTARTTTGQADAPRVQAPPDVPPASLPGYVMGTAPLASGFRGTPLLTAALAAGLVAVVVALTGSLWLPALDGTEAMNLGLGLGSLAAAVTVGVAALALVRSGALPWPGAVAAVLGPVVTGGGQLVAGMTGIDPWTFWMIGSALVGVAVATLVARFVRRRYPATGRIAAVASGVLAGLGYAVIPGIVVTAYLPFIAPIVAGILVLSRRGRRRTPRELSPTFTPSF</sequence>
<feature type="transmembrane region" description="Helical" evidence="1">
    <location>
        <begin position="288"/>
        <end position="309"/>
    </location>
</feature>
<evidence type="ECO:0000313" key="2">
    <source>
        <dbReference type="EMBL" id="RUR03231.1"/>
    </source>
</evidence>
<feature type="transmembrane region" description="Helical" evidence="1">
    <location>
        <begin position="94"/>
        <end position="119"/>
    </location>
</feature>
<feature type="transmembrane region" description="Helical" evidence="1">
    <location>
        <begin position="66"/>
        <end position="88"/>
    </location>
</feature>
<evidence type="ECO:0000256" key="1">
    <source>
        <dbReference type="SAM" id="Phobius"/>
    </source>
</evidence>
<feature type="transmembrane region" description="Helical" evidence="1">
    <location>
        <begin position="198"/>
        <end position="218"/>
    </location>
</feature>
<feature type="transmembrane region" description="Helical" evidence="1">
    <location>
        <begin position="377"/>
        <end position="399"/>
    </location>
</feature>
<dbReference type="AlphaFoldDB" id="A0A3S0VID5"/>
<keyword evidence="1" id="KW-0472">Membrane</keyword>
<feature type="transmembrane region" description="Helical" evidence="1">
    <location>
        <begin position="349"/>
        <end position="371"/>
    </location>
</feature>
<feature type="transmembrane region" description="Helical" evidence="1">
    <location>
        <begin position="131"/>
        <end position="151"/>
    </location>
</feature>
<feature type="transmembrane region" description="Helical" evidence="1">
    <location>
        <begin position="171"/>
        <end position="191"/>
    </location>
</feature>
<keyword evidence="1" id="KW-1133">Transmembrane helix</keyword>
<evidence type="ECO:0000313" key="3">
    <source>
        <dbReference type="Proteomes" id="UP000274909"/>
    </source>
</evidence>
<dbReference type="RefSeq" id="WP_127046420.1">
    <property type="nucleotide sequence ID" value="NZ_RZGZ01000001.1"/>
</dbReference>
<feature type="transmembrane region" description="Helical" evidence="1">
    <location>
        <begin position="224"/>
        <end position="241"/>
    </location>
</feature>
<feature type="transmembrane region" description="Helical" evidence="1">
    <location>
        <begin position="406"/>
        <end position="425"/>
    </location>
</feature>
<proteinExistence type="predicted"/>
<gene>
    <name evidence="2" type="ORF">ELQ94_01365</name>
</gene>
<dbReference type="EMBL" id="RZGZ01000001">
    <property type="protein sequence ID" value="RUR03231.1"/>
    <property type="molecule type" value="Genomic_DNA"/>
</dbReference>
<accession>A0A3S0VID5</accession>
<feature type="transmembrane region" description="Helical" evidence="1">
    <location>
        <begin position="431"/>
        <end position="448"/>
    </location>
</feature>